<keyword evidence="3" id="KW-1185">Reference proteome</keyword>
<dbReference type="SUPFAM" id="SSF53756">
    <property type="entry name" value="UDP-Glycosyltransferase/glycogen phosphorylase"/>
    <property type="match status" value="1"/>
</dbReference>
<evidence type="ECO:0000256" key="1">
    <source>
        <dbReference type="ARBA" id="ARBA00022679"/>
    </source>
</evidence>
<gene>
    <name evidence="2" type="ORF">KG103_04705</name>
</gene>
<organism evidence="2 3">
    <name type="scientific">Cellulomonas wangleii</name>
    <dbReference type="NCBI Taxonomy" id="2816956"/>
    <lineage>
        <taxon>Bacteria</taxon>
        <taxon>Bacillati</taxon>
        <taxon>Actinomycetota</taxon>
        <taxon>Actinomycetes</taxon>
        <taxon>Micrococcales</taxon>
        <taxon>Cellulomonadaceae</taxon>
        <taxon>Cellulomonas</taxon>
    </lineage>
</organism>
<dbReference type="Proteomes" id="UP000677804">
    <property type="component" value="Chromosome"/>
</dbReference>
<dbReference type="EMBL" id="CP074405">
    <property type="protein sequence ID" value="QVI63205.1"/>
    <property type="molecule type" value="Genomic_DNA"/>
</dbReference>
<dbReference type="Gene3D" id="3.40.50.2000">
    <property type="entry name" value="Glycogen Phosphorylase B"/>
    <property type="match status" value="1"/>
</dbReference>
<keyword evidence="1" id="KW-0808">Transferase</keyword>
<name>A0ABX8D8P5_9CELL</name>
<reference evidence="2 3" key="1">
    <citation type="submission" date="2021-05" db="EMBL/GenBank/DDBJ databases">
        <title>Novel species in genus Cellulomonas.</title>
        <authorList>
            <person name="Zhang G."/>
        </authorList>
    </citation>
    <scope>NUCLEOTIDE SEQUENCE [LARGE SCALE GENOMIC DNA]</scope>
    <source>
        <strain evidence="3">zg-ZUI222</strain>
    </source>
</reference>
<dbReference type="RefSeq" id="WP_207341526.1">
    <property type="nucleotide sequence ID" value="NZ_CP074405.1"/>
</dbReference>
<dbReference type="PANTHER" id="PTHR46401:SF2">
    <property type="entry name" value="GLYCOSYLTRANSFERASE WBBK-RELATED"/>
    <property type="match status" value="1"/>
</dbReference>
<dbReference type="CDD" id="cd03809">
    <property type="entry name" value="GT4_MtfB-like"/>
    <property type="match status" value="1"/>
</dbReference>
<dbReference type="PANTHER" id="PTHR46401">
    <property type="entry name" value="GLYCOSYLTRANSFERASE WBBK-RELATED"/>
    <property type="match status" value="1"/>
</dbReference>
<protein>
    <submittedName>
        <fullName evidence="2">Glycosyltransferase family 4 protein</fullName>
    </submittedName>
</protein>
<accession>A0ABX8D8P5</accession>
<dbReference type="Pfam" id="PF13692">
    <property type="entry name" value="Glyco_trans_1_4"/>
    <property type="match status" value="1"/>
</dbReference>
<evidence type="ECO:0000313" key="2">
    <source>
        <dbReference type="EMBL" id="QVI63205.1"/>
    </source>
</evidence>
<evidence type="ECO:0000313" key="3">
    <source>
        <dbReference type="Proteomes" id="UP000677804"/>
    </source>
</evidence>
<proteinExistence type="predicted"/>
<sequence length="373" mass="39163">MSGTPAPDGMRVLVDAYWWFEGPPSNRMVQRELVRAWRAAHPQDVLVPVVPAAALARAGADPELAGALPARGRPHAVAVELEYGRLARRAGADALLTHNFAPRGGAAPRTTVFCHDVLFQDHPEWFTRAERCYLSLVGPGLVRAGAVVTSSTHEAAHVRRLNPRVPGVTPIGLAPDPALLTAAPRRPAALPAVEGFWLSVGRLNVRKNLATTVVGALRSGRVAPRRPLVVVGESDGRGPGLPDEVGAAVRAGAVVLLGGVATDELAWLYRHAELFVFLSLAEGYGLPPVEALALGCPVVVSDLAVFRETLGGRALRVPPDDVGAVAAALRAWQPPGHPAPWVPPGWDGPAREVREAVRRTAAGAGSAAARRGG</sequence>